<feature type="transmembrane region" description="Helical" evidence="7">
    <location>
        <begin position="12"/>
        <end position="30"/>
    </location>
</feature>
<dbReference type="Proteomes" id="UP000286907">
    <property type="component" value="Chromosome"/>
</dbReference>
<reference evidence="10 11" key="1">
    <citation type="journal article" date="2019" name="Syst. Appl. Microbiol.">
        <title>Oenococcus sicerae sp. nov., isolated from French cider.</title>
        <authorList>
            <person name="Cousin F.J."/>
            <person name="Le Guellec R."/>
            <person name="Chagnot C."/>
            <person name="Goux D."/>
            <person name="Dalmasso M."/>
            <person name="Laplace J.M."/>
            <person name="Cretenet M."/>
        </authorList>
    </citation>
    <scope>NUCLEOTIDE SEQUENCE [LARGE SCALE GENOMIC DNA]</scope>
    <source>
        <strain evidence="10 11">UCMA 15228</strain>
    </source>
</reference>
<comment type="subcellular location">
    <subcellularLocation>
        <location evidence="1">Cell membrane</location>
        <topology evidence="1">Multi-pass membrane protein</topology>
    </subcellularLocation>
</comment>
<name>A0AAJ1R9H5_9LACO</name>
<organism evidence="9 12">
    <name type="scientific">Oenococcus sicerae</name>
    <dbReference type="NCBI Taxonomy" id="2203724"/>
    <lineage>
        <taxon>Bacteria</taxon>
        <taxon>Bacillati</taxon>
        <taxon>Bacillota</taxon>
        <taxon>Bacilli</taxon>
        <taxon>Lactobacillales</taxon>
        <taxon>Lactobacillaceae</taxon>
        <taxon>Oenococcus</taxon>
    </lineage>
</organism>
<evidence type="ECO:0000313" key="11">
    <source>
        <dbReference type="Proteomes" id="UP000286907"/>
    </source>
</evidence>
<dbReference type="InterPro" id="IPR000917">
    <property type="entry name" value="Sulfatase_N"/>
</dbReference>
<comment type="pathway">
    <text evidence="2">Cell wall biogenesis; lipoteichoic acid biosynthesis.</text>
</comment>
<dbReference type="InterPro" id="IPR050448">
    <property type="entry name" value="OpgB/LTA_synthase_biosynth"/>
</dbReference>
<sequence>MAASIGLPRWFFYPFLVLASSTLVIWFVQFKIQVNMNQTMVQRVQSASNFIINSVIPGSQNHQFILNLIFVLAFFGFILAITNRFWLTFILNNLIFIIFGIANQQKLIYRNEAIVPSDLSQLSNPFALTSFVGIKPLALILIIVITALAVALIYLLFRKYDARIKFTNWYVRVPLLLLSGLVIYSAGDLYTPDTWPNKVADKFNDSPVPWDTNNDQRTNGAIYSFMRFFDDKIMTAPKGYSKETMAKLDKKYVKIAKQINKSRKNYLNQQTVIYLLSESFSDPTRVPGLTVSPDPIAKIRNIKSKTTSGLMLSSGYGGGTANLEYQALTGLSLTNFLPTVTSPYVQVVQSSKYTPNISNAWSIKNAIHPYLPVIYDRSTVYKKFGFQKFYSLYSPKVKYSKHIDNNPYVSDESAYDNILWQLHKTQKAQFLQMPTIQNHLSYDSWYKKYTFNIKSSYNRTPWESTEAKTYVQGLSYTDSATQKFIDELDKIKRPITVVWYGDHLPGIYDSEMANSENLLSLHETDYFIYSNKASKTHATKLSDNTNYTSPNYFQALSAEHMNVKISPFLAMLTELREQLPASSNALAKSGSDVWQTSDKRNIYLNDQGKQIYNSSLTSNQKTLLKDYKMIQYDIIKGKHYIKDDGFMTMPSK</sequence>
<protein>
    <submittedName>
        <fullName evidence="9">Alkaline phosphatase family protein</fullName>
    </submittedName>
    <submittedName>
        <fullName evidence="10">Sulfatase-like hydrolase/transferase</fullName>
    </submittedName>
</protein>
<evidence type="ECO:0000259" key="8">
    <source>
        <dbReference type="Pfam" id="PF00884"/>
    </source>
</evidence>
<feature type="domain" description="Sulfatase N-terminal" evidence="8">
    <location>
        <begin position="270"/>
        <end position="555"/>
    </location>
</feature>
<feature type="transmembrane region" description="Helical" evidence="7">
    <location>
        <begin position="64"/>
        <end position="80"/>
    </location>
</feature>
<feature type="transmembrane region" description="Helical" evidence="7">
    <location>
        <begin position="137"/>
        <end position="157"/>
    </location>
</feature>
<evidence type="ECO:0000313" key="10">
    <source>
        <dbReference type="EMBL" id="QAS70611.1"/>
    </source>
</evidence>
<dbReference type="InterPro" id="IPR017850">
    <property type="entry name" value="Alkaline_phosphatase_core_sf"/>
</dbReference>
<keyword evidence="5 7" id="KW-1133">Transmembrane helix</keyword>
<dbReference type="EMBL" id="CP029684">
    <property type="protein sequence ID" value="QAS70611.1"/>
    <property type="molecule type" value="Genomic_DNA"/>
</dbReference>
<dbReference type="PANTHER" id="PTHR47371">
    <property type="entry name" value="LIPOTEICHOIC ACID SYNTHASE"/>
    <property type="match status" value="1"/>
</dbReference>
<evidence type="ECO:0000256" key="3">
    <source>
        <dbReference type="ARBA" id="ARBA00022475"/>
    </source>
</evidence>
<evidence type="ECO:0000256" key="1">
    <source>
        <dbReference type="ARBA" id="ARBA00004651"/>
    </source>
</evidence>
<evidence type="ECO:0000313" key="9">
    <source>
        <dbReference type="EMBL" id="MDN6899965.1"/>
    </source>
</evidence>
<dbReference type="Gene3D" id="3.40.720.10">
    <property type="entry name" value="Alkaline Phosphatase, subunit A"/>
    <property type="match status" value="1"/>
</dbReference>
<gene>
    <name evidence="10" type="ORF">DLJ48_03110</name>
    <name evidence="9" type="ORF">EVC35_02945</name>
</gene>
<dbReference type="SUPFAM" id="SSF53649">
    <property type="entry name" value="Alkaline phosphatase-like"/>
    <property type="match status" value="1"/>
</dbReference>
<evidence type="ECO:0000256" key="4">
    <source>
        <dbReference type="ARBA" id="ARBA00022692"/>
    </source>
</evidence>
<dbReference type="CDD" id="cd16015">
    <property type="entry name" value="LTA_synthase"/>
    <property type="match status" value="1"/>
</dbReference>
<keyword evidence="6 7" id="KW-0472">Membrane</keyword>
<keyword evidence="11" id="KW-1185">Reference proteome</keyword>
<dbReference type="PANTHER" id="PTHR47371:SF3">
    <property type="entry name" value="PHOSPHOGLYCEROL TRANSFERASE I"/>
    <property type="match status" value="1"/>
</dbReference>
<feature type="transmembrane region" description="Helical" evidence="7">
    <location>
        <begin position="169"/>
        <end position="187"/>
    </location>
</feature>
<dbReference type="RefSeq" id="WP_128685811.1">
    <property type="nucleotide sequence ID" value="NZ_CP029684.2"/>
</dbReference>
<dbReference type="EMBL" id="SDWY01000002">
    <property type="protein sequence ID" value="MDN6899965.1"/>
    <property type="molecule type" value="Genomic_DNA"/>
</dbReference>
<accession>A0AAJ1R9H5</accession>
<evidence type="ECO:0000256" key="6">
    <source>
        <dbReference type="ARBA" id="ARBA00023136"/>
    </source>
</evidence>
<keyword evidence="4 7" id="KW-0812">Transmembrane</keyword>
<evidence type="ECO:0000256" key="5">
    <source>
        <dbReference type="ARBA" id="ARBA00022989"/>
    </source>
</evidence>
<reference evidence="10" key="3">
    <citation type="submission" date="2020-01" db="EMBL/GenBank/DDBJ databases">
        <authorList>
            <person name="Cousin F.J."/>
            <person name="Le Guellec R."/>
            <person name="Cretenet M."/>
        </authorList>
    </citation>
    <scope>NUCLEOTIDE SEQUENCE</scope>
    <source>
        <strain evidence="10">UCMA 15228</strain>
    </source>
</reference>
<reference evidence="9" key="2">
    <citation type="submission" date="2019-01" db="EMBL/GenBank/DDBJ databases">
        <title>Oenococcus sicerae UCMA17102.</title>
        <authorList>
            <person name="Cousin F.J."/>
            <person name="Le Guellec R."/>
            <person name="Cretenet M."/>
        </authorList>
    </citation>
    <scope>NUCLEOTIDE SEQUENCE</scope>
    <source>
        <strain evidence="9">UCMA17102</strain>
    </source>
</reference>
<dbReference type="Proteomes" id="UP001167919">
    <property type="component" value="Unassembled WGS sequence"/>
</dbReference>
<evidence type="ECO:0000256" key="7">
    <source>
        <dbReference type="SAM" id="Phobius"/>
    </source>
</evidence>
<proteinExistence type="predicted"/>
<dbReference type="GO" id="GO:0005886">
    <property type="term" value="C:plasma membrane"/>
    <property type="evidence" value="ECO:0007669"/>
    <property type="project" value="UniProtKB-SubCell"/>
</dbReference>
<dbReference type="Pfam" id="PF00884">
    <property type="entry name" value="Sulfatase"/>
    <property type="match status" value="1"/>
</dbReference>
<dbReference type="AlphaFoldDB" id="A0AAJ1R9H5"/>
<evidence type="ECO:0000313" key="12">
    <source>
        <dbReference type="Proteomes" id="UP001167919"/>
    </source>
</evidence>
<keyword evidence="3" id="KW-1003">Cell membrane</keyword>
<evidence type="ECO:0000256" key="2">
    <source>
        <dbReference type="ARBA" id="ARBA00004936"/>
    </source>
</evidence>